<dbReference type="Proteomes" id="UP000236726">
    <property type="component" value="Unassembled WGS sequence"/>
</dbReference>
<sequence>MDTGNLKNNYKFYEGFEGEEEIIMYIKENPSINIHIWCGYFDEIFKEANLEGKGWKGFTRDYHQEEGAYICDDYEIDLKEYREDLLQYGNKKYKNEETKEAYNLILDILDYAINNKLTVIMEVS</sequence>
<protein>
    <submittedName>
        <fullName evidence="1">Uncharacterized protein</fullName>
    </submittedName>
</protein>
<dbReference type="EMBL" id="FNUL01000004">
    <property type="protein sequence ID" value="SEF58225.1"/>
    <property type="molecule type" value="Genomic_DNA"/>
</dbReference>
<evidence type="ECO:0000313" key="1">
    <source>
        <dbReference type="EMBL" id="SEF58225.1"/>
    </source>
</evidence>
<proteinExistence type="predicted"/>
<name>A0A1H5T5Z6_9FIRM</name>
<gene>
    <name evidence="1" type="ORF">SAMN05216537_1043</name>
</gene>
<dbReference type="AlphaFoldDB" id="A0A1H5T5Z6"/>
<organism evidence="1 2">
    <name type="scientific">Lachnospira multipara</name>
    <dbReference type="NCBI Taxonomy" id="28051"/>
    <lineage>
        <taxon>Bacteria</taxon>
        <taxon>Bacillati</taxon>
        <taxon>Bacillota</taxon>
        <taxon>Clostridia</taxon>
        <taxon>Lachnospirales</taxon>
        <taxon>Lachnospiraceae</taxon>
        <taxon>Lachnospira</taxon>
    </lineage>
</organism>
<dbReference type="RefSeq" id="WP_103952380.1">
    <property type="nucleotide sequence ID" value="NZ_FNUL01000004.1"/>
</dbReference>
<reference evidence="1 2" key="1">
    <citation type="submission" date="2016-10" db="EMBL/GenBank/DDBJ databases">
        <authorList>
            <person name="de Groot N.N."/>
        </authorList>
    </citation>
    <scope>NUCLEOTIDE SEQUENCE [LARGE SCALE GENOMIC DNA]</scope>
    <source>
        <strain evidence="1 2">D15d</strain>
    </source>
</reference>
<accession>A0A1H5T5Z6</accession>
<dbReference type="STRING" id="1410661.GCA_000702205_00747"/>
<evidence type="ECO:0000313" key="2">
    <source>
        <dbReference type="Proteomes" id="UP000236726"/>
    </source>
</evidence>
<keyword evidence="2" id="KW-1185">Reference proteome</keyword>